<gene>
    <name evidence="1" type="ORF">EGT50_07275</name>
</gene>
<reference evidence="1 2" key="1">
    <citation type="submission" date="2018-11" db="EMBL/GenBank/DDBJ databases">
        <title>Rhodococcus spongicola sp. nov. and Rhodococcus xishaensis sp. nov. from marine sponges.</title>
        <authorList>
            <person name="Li L."/>
            <person name="Lin H.W."/>
        </authorList>
    </citation>
    <scope>NUCLEOTIDE SEQUENCE [LARGE SCALE GENOMIC DNA]</scope>
    <source>
        <strain evidence="1 2">LHW51113</strain>
    </source>
</reference>
<keyword evidence="2" id="KW-1185">Reference proteome</keyword>
<evidence type="ECO:0000313" key="1">
    <source>
        <dbReference type="EMBL" id="RVW04249.1"/>
    </source>
</evidence>
<accession>A0A438AZY0</accession>
<name>A0A438AZY0_9NOCA</name>
<evidence type="ECO:0000313" key="2">
    <source>
        <dbReference type="Proteomes" id="UP000283479"/>
    </source>
</evidence>
<proteinExistence type="predicted"/>
<comment type="caution">
    <text evidence="1">The sequence shown here is derived from an EMBL/GenBank/DDBJ whole genome shotgun (WGS) entry which is preliminary data.</text>
</comment>
<dbReference type="AlphaFoldDB" id="A0A438AZY0"/>
<dbReference type="EMBL" id="RKLO01000002">
    <property type="protein sequence ID" value="RVW04249.1"/>
    <property type="molecule type" value="Genomic_DNA"/>
</dbReference>
<sequence length="110" mass="12371">MRANAGEHDRAAYIEDLILIAEDELRETDYVVHPSDIEESWDHLARAQVNAAIAHVEAVREQTVAIREQTEVIERAIREQTAAIREQTAAIYRTRNVVPSAAAGTSSYER</sequence>
<organism evidence="1 2">
    <name type="scientific">Rhodococcus xishaensis</name>
    <dbReference type="NCBI Taxonomy" id="2487364"/>
    <lineage>
        <taxon>Bacteria</taxon>
        <taxon>Bacillati</taxon>
        <taxon>Actinomycetota</taxon>
        <taxon>Actinomycetes</taxon>
        <taxon>Mycobacteriales</taxon>
        <taxon>Nocardiaceae</taxon>
        <taxon>Rhodococcus</taxon>
    </lineage>
</organism>
<dbReference type="Proteomes" id="UP000283479">
    <property type="component" value="Unassembled WGS sequence"/>
</dbReference>
<protein>
    <submittedName>
        <fullName evidence="1">Uncharacterized protein</fullName>
    </submittedName>
</protein>